<dbReference type="Proteomes" id="UP000199423">
    <property type="component" value="Unassembled WGS sequence"/>
</dbReference>
<protein>
    <submittedName>
        <fullName evidence="1">Uncharacterized protein</fullName>
    </submittedName>
</protein>
<organism evidence="1 2">
    <name type="scientific">Hyphomicrobium facile</name>
    <dbReference type="NCBI Taxonomy" id="51670"/>
    <lineage>
        <taxon>Bacteria</taxon>
        <taxon>Pseudomonadati</taxon>
        <taxon>Pseudomonadota</taxon>
        <taxon>Alphaproteobacteria</taxon>
        <taxon>Hyphomicrobiales</taxon>
        <taxon>Hyphomicrobiaceae</taxon>
        <taxon>Hyphomicrobium</taxon>
    </lineage>
</organism>
<name>A0A1I7MXZ0_9HYPH</name>
<dbReference type="AlphaFoldDB" id="A0A1I7MXZ0"/>
<dbReference type="EMBL" id="FPCH01000001">
    <property type="protein sequence ID" value="SFV27260.1"/>
    <property type="molecule type" value="Genomic_DNA"/>
</dbReference>
<evidence type="ECO:0000313" key="2">
    <source>
        <dbReference type="Proteomes" id="UP000199423"/>
    </source>
</evidence>
<keyword evidence="2" id="KW-1185">Reference proteome</keyword>
<gene>
    <name evidence="1" type="ORF">SAMN04488557_0716</name>
</gene>
<proteinExistence type="predicted"/>
<evidence type="ECO:0000313" key="1">
    <source>
        <dbReference type="EMBL" id="SFV27260.1"/>
    </source>
</evidence>
<reference evidence="2" key="1">
    <citation type="submission" date="2016-10" db="EMBL/GenBank/DDBJ databases">
        <authorList>
            <person name="Varghese N."/>
            <person name="Submissions S."/>
        </authorList>
    </citation>
    <scope>NUCLEOTIDE SEQUENCE [LARGE SCALE GENOMIC DNA]</scope>
    <source>
        <strain evidence="2">DSM 1565</strain>
    </source>
</reference>
<sequence>MLPAVGNNNGDLFVIRRRPADYIIAIIQLNKLNKMNKSREIGEFARRQLVRLPSARLMTAGACGSCDGINCVSAEAALPGFAERSIF</sequence>
<accession>A0A1I7MXZ0</accession>